<dbReference type="Proteomes" id="UP000663801">
    <property type="component" value="Unassembled WGS sequence"/>
</dbReference>
<keyword evidence="4" id="KW-1185">Reference proteome</keyword>
<gene>
    <name evidence="3" type="ORF">JL107_17565</name>
</gene>
<accession>A0A939C6M3</accession>
<name>A0A939C6M3_9ACTN</name>
<organism evidence="3 4">
    <name type="scientific">Nakamurella flavida</name>
    <dbReference type="NCBI Taxonomy" id="363630"/>
    <lineage>
        <taxon>Bacteria</taxon>
        <taxon>Bacillati</taxon>
        <taxon>Actinomycetota</taxon>
        <taxon>Actinomycetes</taxon>
        <taxon>Nakamurellales</taxon>
        <taxon>Nakamurellaceae</taxon>
        <taxon>Nakamurella</taxon>
    </lineage>
</organism>
<feature type="transmembrane region" description="Helical" evidence="2">
    <location>
        <begin position="15"/>
        <end position="37"/>
    </location>
</feature>
<keyword evidence="2" id="KW-1133">Transmembrane helix</keyword>
<evidence type="ECO:0008006" key="5">
    <source>
        <dbReference type="Google" id="ProtNLM"/>
    </source>
</evidence>
<dbReference type="RefSeq" id="WP_205258376.1">
    <property type="nucleotide sequence ID" value="NZ_BAAAPV010000006.1"/>
</dbReference>
<evidence type="ECO:0000256" key="2">
    <source>
        <dbReference type="SAM" id="Phobius"/>
    </source>
</evidence>
<proteinExistence type="predicted"/>
<evidence type="ECO:0000313" key="4">
    <source>
        <dbReference type="Proteomes" id="UP000663801"/>
    </source>
</evidence>
<dbReference type="AlphaFoldDB" id="A0A939C6M3"/>
<evidence type="ECO:0000313" key="3">
    <source>
        <dbReference type="EMBL" id="MBM9478259.1"/>
    </source>
</evidence>
<comment type="caution">
    <text evidence="3">The sequence shown here is derived from an EMBL/GenBank/DDBJ whole genome shotgun (WGS) entry which is preliminary data.</text>
</comment>
<sequence>MPNTSTGYTTLTRSFGVLSAALGVAPAVVPGAVARLIGATPRLRNRVLLRSIGARELAVSAGLFVAPSPAMLWARVAGDAMDVPLALVSAVGATGSRRGRAWATVGVVTAIAVADVVAAIRPPSDGTPSPITLVNATPATPPSYNAAQQPAGKTPTAGVPNKPEG</sequence>
<feature type="compositionally biased region" description="Polar residues" evidence="1">
    <location>
        <begin position="126"/>
        <end position="148"/>
    </location>
</feature>
<protein>
    <recommendedName>
        <fullName evidence="5">DUF4267 domain-containing protein</fullName>
    </recommendedName>
</protein>
<dbReference type="EMBL" id="JAERWL010000016">
    <property type="protein sequence ID" value="MBM9478259.1"/>
    <property type="molecule type" value="Genomic_DNA"/>
</dbReference>
<evidence type="ECO:0000256" key="1">
    <source>
        <dbReference type="SAM" id="MobiDB-lite"/>
    </source>
</evidence>
<keyword evidence="2" id="KW-0472">Membrane</keyword>
<reference evidence="3" key="1">
    <citation type="submission" date="2021-01" db="EMBL/GenBank/DDBJ databases">
        <title>KCTC 19127 draft genome.</title>
        <authorList>
            <person name="An D."/>
        </authorList>
    </citation>
    <scope>NUCLEOTIDE SEQUENCE</scope>
    <source>
        <strain evidence="3">KCTC 19127</strain>
    </source>
</reference>
<keyword evidence="2" id="KW-0812">Transmembrane</keyword>
<feature type="region of interest" description="Disordered" evidence="1">
    <location>
        <begin position="126"/>
        <end position="165"/>
    </location>
</feature>